<proteinExistence type="predicted"/>
<protein>
    <submittedName>
        <fullName evidence="1">RCG49068</fullName>
    </submittedName>
</protein>
<reference evidence="1 2" key="1">
    <citation type="submission" date="2005-09" db="EMBL/GenBank/DDBJ databases">
        <authorList>
            <person name="Mural R.J."/>
            <person name="Li P.W."/>
            <person name="Adams M.D."/>
            <person name="Amanatides P.G."/>
            <person name="Baden-Tillson H."/>
            <person name="Barnstead M."/>
            <person name="Chin S.H."/>
            <person name="Dew I."/>
            <person name="Evans C.A."/>
            <person name="Ferriera S."/>
            <person name="Flanigan M."/>
            <person name="Fosler C."/>
            <person name="Glodek A."/>
            <person name="Gu Z."/>
            <person name="Holt R.A."/>
            <person name="Jennings D."/>
            <person name="Kraft C.L."/>
            <person name="Lu F."/>
            <person name="Nguyen T."/>
            <person name="Nusskern D.R."/>
            <person name="Pfannkoch C.M."/>
            <person name="Sitter C."/>
            <person name="Sutton G.G."/>
            <person name="Venter J.C."/>
            <person name="Wang Z."/>
            <person name="Woodage T."/>
            <person name="Zheng X.H."/>
            <person name="Zhong F."/>
        </authorList>
    </citation>
    <scope>NUCLEOTIDE SEQUENCE [LARGE SCALE GENOMIC DNA]</scope>
    <source>
        <strain>BN</strain>
        <strain evidence="2">Sprague-Dawley</strain>
    </source>
</reference>
<dbReference type="Proteomes" id="UP000234681">
    <property type="component" value="Chromosome 7"/>
</dbReference>
<dbReference type="EMBL" id="CH473960">
    <property type="protein sequence ID" value="EDM16549.1"/>
    <property type="molecule type" value="Genomic_DNA"/>
</dbReference>
<accession>A6IGZ9</accession>
<gene>
    <name evidence="1" type="ORF">rCG_49068</name>
</gene>
<organism evidence="1 2">
    <name type="scientific">Rattus norvegicus</name>
    <name type="common">Rat</name>
    <dbReference type="NCBI Taxonomy" id="10116"/>
    <lineage>
        <taxon>Eukaryota</taxon>
        <taxon>Metazoa</taxon>
        <taxon>Chordata</taxon>
        <taxon>Craniata</taxon>
        <taxon>Vertebrata</taxon>
        <taxon>Euteleostomi</taxon>
        <taxon>Mammalia</taxon>
        <taxon>Eutheria</taxon>
        <taxon>Euarchontoglires</taxon>
        <taxon>Glires</taxon>
        <taxon>Rodentia</taxon>
        <taxon>Myomorpha</taxon>
        <taxon>Muroidea</taxon>
        <taxon>Muridae</taxon>
        <taxon>Murinae</taxon>
        <taxon>Rattus</taxon>
    </lineage>
</organism>
<evidence type="ECO:0000313" key="1">
    <source>
        <dbReference type="EMBL" id="EDM16549.1"/>
    </source>
</evidence>
<name>A6IGZ9_RAT</name>
<evidence type="ECO:0000313" key="2">
    <source>
        <dbReference type="Proteomes" id="UP000234681"/>
    </source>
</evidence>
<sequence length="9" mass="1267">MHCNFRFRR</sequence>